<comment type="caution">
    <text evidence="2">The sequence shown here is derived from an EMBL/GenBank/DDBJ whole genome shotgun (WGS) entry which is preliminary data.</text>
</comment>
<feature type="coiled-coil region" evidence="1">
    <location>
        <begin position="629"/>
        <end position="666"/>
    </location>
</feature>
<organism evidence="2 3">
    <name type="scientific">Paramecium octaurelia</name>
    <dbReference type="NCBI Taxonomy" id="43137"/>
    <lineage>
        <taxon>Eukaryota</taxon>
        <taxon>Sar</taxon>
        <taxon>Alveolata</taxon>
        <taxon>Ciliophora</taxon>
        <taxon>Intramacronucleata</taxon>
        <taxon>Oligohymenophorea</taxon>
        <taxon>Peniculida</taxon>
        <taxon>Parameciidae</taxon>
        <taxon>Paramecium</taxon>
    </lineage>
</organism>
<feature type="coiled-coil region" evidence="1">
    <location>
        <begin position="881"/>
        <end position="984"/>
    </location>
</feature>
<name>A0A8S1XNX3_PAROT</name>
<gene>
    <name evidence="2" type="ORF">POCTA_138.1.T1280054</name>
</gene>
<accession>A0A8S1XNX3</accession>
<dbReference type="OMA" id="YIQQINI"/>
<evidence type="ECO:0000256" key="1">
    <source>
        <dbReference type="SAM" id="Coils"/>
    </source>
</evidence>
<proteinExistence type="predicted"/>
<feature type="coiled-coil region" evidence="1">
    <location>
        <begin position="1053"/>
        <end position="1101"/>
    </location>
</feature>
<dbReference type="AlphaFoldDB" id="A0A8S1XNX3"/>
<protein>
    <submittedName>
        <fullName evidence="2">Uncharacterized protein</fullName>
    </submittedName>
</protein>
<dbReference type="EMBL" id="CAJJDP010000128">
    <property type="protein sequence ID" value="CAD8202727.1"/>
    <property type="molecule type" value="Genomic_DNA"/>
</dbReference>
<dbReference type="OrthoDB" id="308083at2759"/>
<keyword evidence="3" id="KW-1185">Reference proteome</keyword>
<evidence type="ECO:0000313" key="2">
    <source>
        <dbReference type="EMBL" id="CAD8202727.1"/>
    </source>
</evidence>
<reference evidence="2" key="1">
    <citation type="submission" date="2021-01" db="EMBL/GenBank/DDBJ databases">
        <authorList>
            <consortium name="Genoscope - CEA"/>
            <person name="William W."/>
        </authorList>
    </citation>
    <scope>NUCLEOTIDE SEQUENCE</scope>
</reference>
<feature type="coiled-coil region" evidence="1">
    <location>
        <begin position="772"/>
        <end position="805"/>
    </location>
</feature>
<feature type="coiled-coil region" evidence="1">
    <location>
        <begin position="520"/>
        <end position="547"/>
    </location>
</feature>
<sequence>MNFENIVKFMEKSEGCLNYDLINAPFVPNTFSLWRDVVYENLDSDLWFEFVKQIDKSLFQKYLEKVREAYAKKLTYQDLKLNARYDIDAKKFESVFENDLKKQVDTITVHLSYYQAQVEYAYDLLRRIHTYKFVDFNVQQIQTWQKDQTLYQKYLDKIMKGFITNVENIATEKIKEFCATGLIKNNSFLESGKSFFKQLIFNGGVAVSKLSNLNLGLFIGGIIAEQIVSKVALSIMTQRISSKLDFLQLELDQMTNELTYINSDLDHLIYRAVEEYPKNFDQNKTFIQAFVQKNYKVNLGSDIIYCPDTNTIIQKSVEEDCVLLNEVEYNLPLQEEIDEDACVIKLSSNISDNINKQHFDSIFEYQSSQGKREIMLQQIILEQKQKIRDLELQTQKQQTPPMYKQQLLECTNQLEESKNIIKQLLQQKDQLTQKIQTIESEMEVQQSQAVQEIQTQYNQRIKQLQHENQLLQEELQQFQPLSKALNNYTQEEKYIQQINILYDFLTQWQKQNMSELVYYKRELEIQINQKEALNSKHIEEKKELTTQLNQRIKLDQQIQNDVILQLQATLQEISKFQNEIKQFKLFNGNYQKIEESLLQQIENLKPISTIQQIQQVKSNQSQYATKIENNQQDDQIAYLKAENEQLKQATDDIKQLSLLREKTLKQEIQRNKDKCEYLTQQIESREKHYIQDLQKIKQYIEQIEKNYESRENFYKFNSEELQSLLDNFRNITQQISTELRSRKGNEHIKECKDLLAKLVQSKSKQPKQIKSLEKLETICKDLLKNQQLIKQNEDLKDLIIDVSKQILNSQEYKQQTIILFEALDQLEGIITSPNKRVDDLLDLFHKELQSLTKLREQTYQNNNIYTQILEIIKEKQDSPTVQASNQKEVEHISQLRQLEQEQYKKEIDIAINRSQKLLEVQEMKIKNLEYQIRKQEQYINQQYQSTSSQQTEMDALIKQQNKQIIKLQKQLNEIQQQRVQDKKDLIKLIQDSEGKQIENQNKMLKQIEVKYNTIADIVNKKLNKLIKPEKVQNNEEQSKIIHQDTNSQIKQLIKKDQERDQQYQSQLEQLRQVIDELKSSIQNLHAEKGELIQQLDELNKVVQTQKKVYYSFRQQQQ</sequence>
<keyword evidence="1" id="KW-0175">Coiled coil</keyword>
<dbReference type="Proteomes" id="UP000683925">
    <property type="component" value="Unassembled WGS sequence"/>
</dbReference>
<feature type="coiled-coil region" evidence="1">
    <location>
        <begin position="407"/>
        <end position="474"/>
    </location>
</feature>
<evidence type="ECO:0000313" key="3">
    <source>
        <dbReference type="Proteomes" id="UP000683925"/>
    </source>
</evidence>